<sequence length="345" mass="39002">MVDMEATAQLRREKKLESKIIADNRKEGKKQRYNGSKTLKPAKSKSDIGQAPTNRIRIILNWLIPIFAGIAAFMLTFLFGPRILQYMLQLVTDVRLIAYFCIGAVVVIWLRDFKRQDPCWCYCFFESYKKMSNADTTSPRSNLPSEAPWDLEDYEAASARYQEIIKSKVESFANNVVAEKLAQELPPFDEWEVHQTVIRSRACIAFGGAVGPKLAGFIWKCLKILEQCIIVITALYFGPLLFYVALLNGNMPWDATATVKSHLRALQPLSCKIFNSQGKLIKPRVLQSLSIESIEKIKAVALLLMVMVVVNWVFFWAWHVAPGVESVDLRCIPDTATGLATCEVV</sequence>
<feature type="region of interest" description="Disordered" evidence="1">
    <location>
        <begin position="22"/>
        <end position="48"/>
    </location>
</feature>
<feature type="transmembrane region" description="Helical" evidence="2">
    <location>
        <begin position="228"/>
        <end position="246"/>
    </location>
</feature>
<keyword evidence="4" id="KW-1185">Reference proteome</keyword>
<evidence type="ECO:0000256" key="2">
    <source>
        <dbReference type="SAM" id="Phobius"/>
    </source>
</evidence>
<evidence type="ECO:0000313" key="3">
    <source>
        <dbReference type="EMBL" id="KAF2213357.1"/>
    </source>
</evidence>
<reference evidence="3" key="1">
    <citation type="journal article" date="2020" name="Stud. Mycol.">
        <title>101 Dothideomycetes genomes: a test case for predicting lifestyles and emergence of pathogens.</title>
        <authorList>
            <person name="Haridas S."/>
            <person name="Albert R."/>
            <person name="Binder M."/>
            <person name="Bloem J."/>
            <person name="Labutti K."/>
            <person name="Salamov A."/>
            <person name="Andreopoulos B."/>
            <person name="Baker S."/>
            <person name="Barry K."/>
            <person name="Bills G."/>
            <person name="Bluhm B."/>
            <person name="Cannon C."/>
            <person name="Castanera R."/>
            <person name="Culley D."/>
            <person name="Daum C."/>
            <person name="Ezra D."/>
            <person name="Gonzalez J."/>
            <person name="Henrissat B."/>
            <person name="Kuo A."/>
            <person name="Liang C."/>
            <person name="Lipzen A."/>
            <person name="Lutzoni F."/>
            <person name="Magnuson J."/>
            <person name="Mondo S."/>
            <person name="Nolan M."/>
            <person name="Ohm R."/>
            <person name="Pangilinan J."/>
            <person name="Park H.-J."/>
            <person name="Ramirez L."/>
            <person name="Alfaro M."/>
            <person name="Sun H."/>
            <person name="Tritt A."/>
            <person name="Yoshinaga Y."/>
            <person name="Zwiers L.-H."/>
            <person name="Turgeon B."/>
            <person name="Goodwin S."/>
            <person name="Spatafora J."/>
            <person name="Crous P."/>
            <person name="Grigoriev I."/>
        </authorList>
    </citation>
    <scope>NUCLEOTIDE SEQUENCE</scope>
    <source>
        <strain evidence="3">SCOH1-5</strain>
    </source>
</reference>
<evidence type="ECO:0000256" key="1">
    <source>
        <dbReference type="SAM" id="MobiDB-lite"/>
    </source>
</evidence>
<dbReference type="Proteomes" id="UP000799539">
    <property type="component" value="Unassembled WGS sequence"/>
</dbReference>
<dbReference type="EMBL" id="ML992670">
    <property type="protein sequence ID" value="KAF2213357.1"/>
    <property type="molecule type" value="Genomic_DNA"/>
</dbReference>
<feature type="transmembrane region" description="Helical" evidence="2">
    <location>
        <begin position="299"/>
        <end position="320"/>
    </location>
</feature>
<proteinExistence type="predicted"/>
<keyword evidence="2" id="KW-0812">Transmembrane</keyword>
<evidence type="ECO:0000313" key="4">
    <source>
        <dbReference type="Proteomes" id="UP000799539"/>
    </source>
</evidence>
<accession>A0A6A6FIW6</accession>
<keyword evidence="2" id="KW-0472">Membrane</keyword>
<feature type="transmembrane region" description="Helical" evidence="2">
    <location>
        <begin position="59"/>
        <end position="80"/>
    </location>
</feature>
<protein>
    <submittedName>
        <fullName evidence="3">Uncharacterized protein</fullName>
    </submittedName>
</protein>
<name>A0A6A6FIW6_9PEZI</name>
<keyword evidence="2" id="KW-1133">Transmembrane helix</keyword>
<gene>
    <name evidence="3" type="ORF">CERZMDRAFT_96204</name>
</gene>
<dbReference type="OrthoDB" id="10432781at2759"/>
<dbReference type="AlphaFoldDB" id="A0A6A6FIW6"/>
<organism evidence="3 4">
    <name type="scientific">Cercospora zeae-maydis SCOH1-5</name>
    <dbReference type="NCBI Taxonomy" id="717836"/>
    <lineage>
        <taxon>Eukaryota</taxon>
        <taxon>Fungi</taxon>
        <taxon>Dikarya</taxon>
        <taxon>Ascomycota</taxon>
        <taxon>Pezizomycotina</taxon>
        <taxon>Dothideomycetes</taxon>
        <taxon>Dothideomycetidae</taxon>
        <taxon>Mycosphaerellales</taxon>
        <taxon>Mycosphaerellaceae</taxon>
        <taxon>Cercospora</taxon>
    </lineage>
</organism>
<feature type="transmembrane region" description="Helical" evidence="2">
    <location>
        <begin position="86"/>
        <end position="110"/>
    </location>
</feature>